<dbReference type="PANTHER" id="PTHR11139:SF68">
    <property type="entry name" value="DNA-DEPENDENT PROTEIN KINASE CATALYTIC SUBUNIT"/>
    <property type="match status" value="1"/>
</dbReference>
<dbReference type="InterPro" id="IPR018936">
    <property type="entry name" value="PI3/4_kinase_CS"/>
</dbReference>
<dbReference type="SUPFAM" id="SSF48371">
    <property type="entry name" value="ARM repeat"/>
    <property type="match status" value="3"/>
</dbReference>
<evidence type="ECO:0000256" key="14">
    <source>
        <dbReference type="ARBA" id="ARBA00048679"/>
    </source>
</evidence>
<dbReference type="Proteomes" id="UP000613177">
    <property type="component" value="Unassembled WGS sequence"/>
</dbReference>
<evidence type="ECO:0000256" key="6">
    <source>
        <dbReference type="ARBA" id="ARBA00022679"/>
    </source>
</evidence>
<dbReference type="SUPFAM" id="SSF56112">
    <property type="entry name" value="Protein kinase-like (PK-like)"/>
    <property type="match status" value="1"/>
</dbReference>
<dbReference type="Pfam" id="PF02259">
    <property type="entry name" value="FAT"/>
    <property type="match status" value="1"/>
</dbReference>
<dbReference type="InterPro" id="IPR016024">
    <property type="entry name" value="ARM-type_fold"/>
</dbReference>
<dbReference type="InterPro" id="IPR046803">
    <property type="entry name" value="DNAPKcs_CC1-2"/>
</dbReference>
<evidence type="ECO:0000256" key="13">
    <source>
        <dbReference type="ARBA" id="ARBA00047899"/>
    </source>
</evidence>
<dbReference type="InterPro" id="IPR036940">
    <property type="entry name" value="PI3/4_kinase_cat_sf"/>
</dbReference>
<dbReference type="InterPro" id="IPR000403">
    <property type="entry name" value="PI3/4_kinase_cat_dom"/>
</dbReference>
<dbReference type="PROSITE" id="PS51189">
    <property type="entry name" value="FAT"/>
    <property type="match status" value="1"/>
</dbReference>
<evidence type="ECO:0000256" key="12">
    <source>
        <dbReference type="ARBA" id="ARBA00023242"/>
    </source>
</evidence>
<dbReference type="Pfam" id="PF19704">
    <property type="entry name" value="DNAPKcs_CC5"/>
    <property type="match status" value="2"/>
</dbReference>
<comment type="subcellular location">
    <subcellularLocation>
        <location evidence="1">Nucleus</location>
        <location evidence="1">Nucleolus</location>
    </subcellularLocation>
</comment>
<comment type="caution">
    <text evidence="20">The sequence shown here is derived from an EMBL/GenBank/DDBJ whole genome shotgun (WGS) entry which is preliminary data.</text>
</comment>
<comment type="catalytic activity">
    <reaction evidence="13">
        <text>L-threonyl-[protein] + ATP = O-phospho-L-threonyl-[protein] + ADP + H(+)</text>
        <dbReference type="Rhea" id="RHEA:46608"/>
        <dbReference type="Rhea" id="RHEA-COMP:11060"/>
        <dbReference type="Rhea" id="RHEA-COMP:11605"/>
        <dbReference type="ChEBI" id="CHEBI:15378"/>
        <dbReference type="ChEBI" id="CHEBI:30013"/>
        <dbReference type="ChEBI" id="CHEBI:30616"/>
        <dbReference type="ChEBI" id="CHEBI:61977"/>
        <dbReference type="ChEBI" id="CHEBI:456216"/>
        <dbReference type="EC" id="2.7.11.1"/>
    </reaction>
</comment>
<evidence type="ECO:0000256" key="5">
    <source>
        <dbReference type="ARBA" id="ARBA00022553"/>
    </source>
</evidence>
<dbReference type="InterPro" id="IPR050517">
    <property type="entry name" value="DDR_Repair_Kinase"/>
</dbReference>
<dbReference type="GO" id="GO:0000723">
    <property type="term" value="P:telomere maintenance"/>
    <property type="evidence" value="ECO:0007669"/>
    <property type="project" value="TreeGrafter"/>
</dbReference>
<evidence type="ECO:0000256" key="10">
    <source>
        <dbReference type="ARBA" id="ARBA00022840"/>
    </source>
</evidence>
<evidence type="ECO:0000256" key="1">
    <source>
        <dbReference type="ARBA" id="ARBA00004604"/>
    </source>
</evidence>
<evidence type="ECO:0000256" key="2">
    <source>
        <dbReference type="ARBA" id="ARBA00012513"/>
    </source>
</evidence>
<keyword evidence="5" id="KW-0597">Phosphoprotein</keyword>
<dbReference type="GO" id="GO:0006303">
    <property type="term" value="P:double-strand break repair via nonhomologous end joining"/>
    <property type="evidence" value="ECO:0007669"/>
    <property type="project" value="InterPro"/>
</dbReference>
<feature type="domain" description="FATC" evidence="19">
    <location>
        <begin position="4001"/>
        <end position="4033"/>
    </location>
</feature>
<dbReference type="Gene3D" id="1.25.10.10">
    <property type="entry name" value="Leucine-rich Repeat Variant"/>
    <property type="match status" value="1"/>
</dbReference>
<keyword evidence="6" id="KW-0808">Transferase</keyword>
<dbReference type="PROSITE" id="PS00916">
    <property type="entry name" value="PI3_4_KINASE_2"/>
    <property type="match status" value="1"/>
</dbReference>
<dbReference type="InterPro" id="IPR046804">
    <property type="entry name" value="DNA-PKcs_N"/>
</dbReference>
<dbReference type="InterPro" id="IPR011989">
    <property type="entry name" value="ARM-like"/>
</dbReference>
<dbReference type="SMART" id="SM01343">
    <property type="entry name" value="FATC"/>
    <property type="match status" value="1"/>
</dbReference>
<dbReference type="InterPro" id="IPR014009">
    <property type="entry name" value="PIK_FAT"/>
</dbReference>
<dbReference type="Gene3D" id="3.30.1010.10">
    <property type="entry name" value="Phosphatidylinositol 3-kinase Catalytic Subunit, Chain A, domain 4"/>
    <property type="match status" value="1"/>
</dbReference>
<dbReference type="Pfam" id="PF02260">
    <property type="entry name" value="FATC"/>
    <property type="match status" value="1"/>
</dbReference>
<protein>
    <recommendedName>
        <fullName evidence="3">DNA-dependent protein kinase catalytic subunit</fullName>
        <ecNumber evidence="2">2.7.11.1</ecNumber>
    </recommendedName>
</protein>
<organism evidence="20 21">
    <name type="scientific">Thamnidium elegans</name>
    <dbReference type="NCBI Taxonomy" id="101142"/>
    <lineage>
        <taxon>Eukaryota</taxon>
        <taxon>Fungi</taxon>
        <taxon>Fungi incertae sedis</taxon>
        <taxon>Mucoromycota</taxon>
        <taxon>Mucoromycotina</taxon>
        <taxon>Mucoromycetes</taxon>
        <taxon>Mucorales</taxon>
        <taxon>Mucorineae</taxon>
        <taxon>Mucoraceae</taxon>
        <taxon>Thamnidium</taxon>
    </lineage>
</organism>
<feature type="compositionally biased region" description="Polar residues" evidence="16">
    <location>
        <begin position="2041"/>
        <end position="2056"/>
    </location>
</feature>
<keyword evidence="4" id="KW-0723">Serine/threonine-protein kinase</keyword>
<evidence type="ECO:0000259" key="19">
    <source>
        <dbReference type="PROSITE" id="PS51190"/>
    </source>
</evidence>
<evidence type="ECO:0000256" key="16">
    <source>
        <dbReference type="SAM" id="MobiDB-lite"/>
    </source>
</evidence>
<dbReference type="InterPro" id="IPR045581">
    <property type="entry name" value="DNAPKcs_CC5"/>
</dbReference>
<dbReference type="InterPro" id="IPR012582">
    <property type="entry name" value="DNAPKcs_CC3"/>
</dbReference>
<dbReference type="GO" id="GO:0005524">
    <property type="term" value="F:ATP binding"/>
    <property type="evidence" value="ECO:0007669"/>
    <property type="project" value="UniProtKB-KW"/>
</dbReference>
<comment type="catalytic activity">
    <reaction evidence="14">
        <text>L-seryl-[protein] + ATP = O-phospho-L-seryl-[protein] + ADP + H(+)</text>
        <dbReference type="Rhea" id="RHEA:17989"/>
        <dbReference type="Rhea" id="RHEA-COMP:9863"/>
        <dbReference type="Rhea" id="RHEA-COMP:11604"/>
        <dbReference type="ChEBI" id="CHEBI:15378"/>
        <dbReference type="ChEBI" id="CHEBI:29999"/>
        <dbReference type="ChEBI" id="CHEBI:30616"/>
        <dbReference type="ChEBI" id="CHEBI:83421"/>
        <dbReference type="ChEBI" id="CHEBI:456216"/>
        <dbReference type="EC" id="2.7.11.1"/>
    </reaction>
</comment>
<sequence>MSQLKQIEVHVKKLYQSVTGVIDSQQAKQIVGDLGAAIIASVSEKDIDYIGSTMFNTEYGIMCTLRRATGSKDSGICSAVTEILSFLCTFMPKRKKYPCLQLYAPDLVKQCNVISKYGNGVSYSRSNAIELLTVLVDQKNKFDVSGFDIPIIYKNMVIRYSDDITLPKTRLPGGVQGKMFVLLGTIARYYPDILEPKQLVQLKRRCFDILKYQIKDIAEAEVQVLSGALRCLNSLAYCDNEDSIKRNKQDVESLFTIILTMITKFQGTTRFDPVIAALALFRDHTDMFSSYLVTYGKALFDSLNYWASHHNNQTYKHGLGAYEQFIRQLSLVLYHNIGGQNEKRIFMEIMDSFYENLKTADNLENFYRVSVSIRGVGYFAKVCSKLLKKEEVDALRNSLIKISDWFYSDTKVDQQDYTRHLPAFIKAYTLFAAELDPIPIELMQTLHRMCDTYILGFITMSGYHRRNGAFNIQSLFSMLYNKGEGLFRNFLNEFFEKTLITTCTDIKWLDEDERPAYIDYIYFWKTILNNPQERESISENKDSQMEEEDNNDVFDLSLIYGNTEIDEPANLSDTLYDSFLLAVLKLIKTFNLKLKNITEEDEHDGESQNIFNSVLNTLQPVNRKDFLLFQNLIDFWCALLNELDNKRLSEWVHIVSTAVIDQSVVNPLVSGFYKMMSEILAVCEKRQFFFGCKEYYSRSESELKQGGCKMAKYLKEVWHRLQQFTDELLASCLRLVLAYPIAFFDLEELIIPLEKALRLGVTYHPLATIAMNSLDELLDPKLGYDINSTFLSHILPCINEYLLVGVVSSSEEEINIKKKNYKIPSAAERRYQSVRIKMTSDQLGIAKNTYSGLPDLQLRMMQFLGRLGGKNKQLLLDGEDPVQESGMLAWDPVKRLKLPVPFRSSKVDIYLDEFLPRICELAESSPDRQVKVAACELLHGLALFMIGNAAFQAKASKEANESDYHKLYLKIFPVMIRLAIDPDQVARDMFRLLYAQIIHWLTNNAYSENPETMALLTTCLEAACNTDAGLRDYGAECIHEFVKWSIKQTSRSSDAAMNIKSLLKRLYNLMTSPNSTNRFGASLVFNRIYRLFREESVLVNEYTLEILGQLFISLKMSETDHPSIGTRDQIIEAISHIKHIIRTKANVFLDDNTSRRAFVGADGVDDLKDVVAWMFSESGKTQRTYAKVCITFFVEFVKYIPGCKSAKDWLSKESAKDSDYYINLFEANGLNTPSLEDDHRIMTVYTNWIKRLNSALDGYIWLVERDILSPYELLIHPNSMFILAVDYFIRRNPYDVLEENLKQSIVEKNKILSIYMHISVRLIYFFDLIFKSPEEGKRCYDYMNRVFGNLLYDKNFTNSIANTLLLPKHISETIQSDQSNTATNSGVIRIFNIAKDYIVSMSERNSVRFMESLTVSISEMMLKDNCSLLLTNEASLDRSSLIEIIQTIDGLKLIQSLNALDSVCQLSYKLNSKHPETAEKFCLALFDQYLRLCQTTQDPLWVQILGSSLLIAFTQPGFSQNYASELLGFSGKLESLSNPQKLDIYQKHRDYIYECMAYHFKDFSSVLSQNIGHPLTRLYFAMFLEYLKNNRLCQRKLVFKFSDYLVQDPSFLNLLVIHSKTNDLLLDLVSNLKFLFGADPGIMSRSKRKPIFDILWNAFMNFLDARHPFIIKSTALDILPIYISLGEDYSRQVTEKLNESIVQEFPIDTENMEKGTTVYNEYISYLDKLLGIMATFKSTDIFKLLIVVFVQEKQHIHEEVIKKFLESFTNGLGLTHFMQVVQYCFVEFQNEHHTILQRRNLAELIISLSVGVNEQAVIAFYEKNLEDIMSVIQRDLTTNPGNQVADWSEKADCFRLIQGLFDRLPKRILGDPSNSINIKWMKSPQNKSQKKLVGVILHSFGSLRNTPILPHLYGSENLRRDAQFLYNKSVYKATASIVLCIAEKLPQASMFFLQDRIYNTYPWEYVIDTTQDIFLGIQLEKPMVKSKLNELRFASGYSSENNEHAISYMASVALTGSSFTQSSLSDMVLEERLSDAKELQSEASNSTQQDSDTVMTEATDIQDEWNDEDEFEIDVLNQNSIMKPLTEVIKKIHLEISPPTENSSDMPSWIKETIRAFQETSEINIQLHIAKLIVNYPVGFEKYASSWLLPLIQLATKGYTYGLPINYFVQDLCVVLIVWGRSSDLPSPRSNETRRILFSFVEYLIKNAYHEEQRIMRSNIHIIKGVFENWGKYIPVPTRAIYEQFTHTGDSAHKNIIGLQMVSIVLLNGGNPYDHHEFSDLYDLPEVRFYTDMANNINYKERRKSIISEDAAELMGIVIHYMREKNNPCLEDVKINFSNKLQGLFNSKRTNMQILKCMSRLCLRDTELASSFISVIIINLHQYGSTEKLLALRCIAGCWEDDDVIYHKLTEAGLERMISSRDEKMQIAALTVLNRIFSVLKDYEIDWIIKRIALSCSDHASVECRNLYYSFLKKAYKVSQEKHFALKNEVKAYLFRGLIDKNKNTAQTIYDFIEQSFGFTDDINLTLQKITSELYTPETEDIYLLYSTRLVLSNTKKSYDFDQPIFDKPLPNARFDAENQNINTSWQNASSMMPLFRDTQTQSLNQEDVELELRRTQSLLEFSITQGTNRSLISTFNPDTEVPINELHLSSLDSADQPLPSPRKQTDRKVNPYFKRRFVITPPGASNRFHSSRNEKLEKKLRHLKNTQKEILEKKVTLSRSYRVGELPDVQIKFKDLLLPLEVLASVDYNVSRLLYSSLVVGIINSNDKDTTGYKSKVVRNIQSNIINSTLYFTPTIGSFLRIFFDLNITYQPENLVRTASSNSSNHHIGIALLEKQLEISAGSSTSSKRKYKDDSDDEMESFSINEDISKLKIQWTDLSLLYKEIDEPEIFQKLYLNNVATRELPKEAINAEIRGEYVEAYNNFGEALQTYRDQPYEVQLWTDQMLYCHTQLTQWDEIAAITDARVDTSPITKLWELGPQNPYFDYFVKSHSKFSVMVKRENNLMSEFFHESSSNESHKEYLNKYYACDWSTVSIYNEQYDLALQTIPKSYSSLLTAWTTLHPLAHTSRLAKLCQLERTVEIEDYLKLVKRIKQQDATPEHIKNFFEKLTARYPDMKSDSIAVWDDVIDSRFAFIYDIKRQNINLDRNDLPNFDQYAIKFLSSLKNAALEQNNLDALSNIRSKFVELGATHESQLSLILFSQKHSLNTRDPIQYKYLASTFASSISYKLPQNDATPDAFNRQIIIARSFDIVKQQLVSNPNLFDEMKEFSGFKKAVRKTPQQLDNADSFVNYLEDTGFEKIEEAGKALDETDALYTEYLWKIGNYCDKSLRLLQDSSSTLQPDIDPTKYCELVMKNYFKAMDKGHIQAIENFPRLLELLELFPEMGPLFKECSLQLDASWKFIRWIPQLVSFIESPIAEFIFPCLIRIADDYPKALYYPFNMSFEHYEWTKESIPAENRQAIEKIKAMIHSPLMEEFCVELQRLTNPDHIVKDFIGLLKVALSSEHIPEGYFQTTYDQFNKLLLDPYNSRMGSIPTAFNARHRGGLSKVFGKNGKRLLDSPAEVVEELTKYYTTHIDPRNGAQERYKSGGLLKSFSPWLATFKNNDFDEELEIPGQYDGFAKPYPELHAKVASFGTQVLIMESIRKPKRLTINGTDEKEYHFLVKGGEDLRLDQRIEQLFGVMNIMIKKNAFCSRQNMQIATYKVIPMSLSLGMIEWVKHTKPVKSCIESQEPNIKKWRIVRDSYNSWIVRHAPRSKNIAAPHFAAYADSRSNIEKNFNEISERLPPTLLRDFVLQLASSPEAFLFLRKNFAYSLACISIFGYILGIGDRHLDNFLIDLKSGSLVPIDFGHAFGSATEHLAIPEVVPFRLTRQLVGVLDPLGVSGILETAMVNVLQAVKDEKELLLNIMNVFIKDPLLDWKKAATSESKNQTESIGNEQGSWYPQRKMDIVKRKLDGDNPALIVTTEIENGHSSRYYCKDIVALAKGDPDHDIRARTGSSCKNTTDQVQCLINLATDKCVLGVMYGGWMSFV</sequence>
<evidence type="ECO:0000256" key="9">
    <source>
        <dbReference type="ARBA" id="ARBA00022777"/>
    </source>
</evidence>
<name>A0A8H7SLB9_9FUNG</name>
<evidence type="ECO:0000256" key="4">
    <source>
        <dbReference type="ARBA" id="ARBA00022527"/>
    </source>
</evidence>
<evidence type="ECO:0000313" key="21">
    <source>
        <dbReference type="Proteomes" id="UP000613177"/>
    </source>
</evidence>
<accession>A0A8H7SLB9</accession>
<dbReference type="SMART" id="SM00146">
    <property type="entry name" value="PI3Kc"/>
    <property type="match status" value="1"/>
</dbReference>
<dbReference type="InterPro" id="IPR003152">
    <property type="entry name" value="FATC_dom"/>
</dbReference>
<dbReference type="Pfam" id="PF20502">
    <property type="entry name" value="DNAPKcs_CC1-2"/>
    <property type="match status" value="2"/>
</dbReference>
<dbReference type="Pfam" id="PF08163">
    <property type="entry name" value="DNAPKcs_CC3"/>
    <property type="match status" value="1"/>
</dbReference>
<dbReference type="Pfam" id="PF20500">
    <property type="entry name" value="DNA-PKcs_N"/>
    <property type="match status" value="1"/>
</dbReference>
<proteinExistence type="predicted"/>
<dbReference type="PROSITE" id="PS50290">
    <property type="entry name" value="PI3_4_KINASE_3"/>
    <property type="match status" value="1"/>
</dbReference>
<dbReference type="SMART" id="SM01344">
    <property type="entry name" value="NUC194"/>
    <property type="match status" value="1"/>
</dbReference>
<dbReference type="GO" id="GO:0004677">
    <property type="term" value="F:DNA-dependent protein kinase activity"/>
    <property type="evidence" value="ECO:0007669"/>
    <property type="project" value="InterPro"/>
</dbReference>
<keyword evidence="21" id="KW-1185">Reference proteome</keyword>
<evidence type="ECO:0000256" key="7">
    <source>
        <dbReference type="ARBA" id="ARBA00022741"/>
    </source>
</evidence>
<dbReference type="Pfam" id="PF00454">
    <property type="entry name" value="PI3_PI4_kinase"/>
    <property type="match status" value="1"/>
</dbReference>
<gene>
    <name evidence="20" type="ORF">INT48_006690</name>
</gene>
<evidence type="ECO:0000256" key="15">
    <source>
        <dbReference type="SAM" id="Coils"/>
    </source>
</evidence>
<evidence type="ECO:0000256" key="8">
    <source>
        <dbReference type="ARBA" id="ARBA00022763"/>
    </source>
</evidence>
<evidence type="ECO:0000256" key="3">
    <source>
        <dbReference type="ARBA" id="ARBA00018077"/>
    </source>
</evidence>
<dbReference type="CDD" id="cd05172">
    <property type="entry name" value="PIKKc_DNA-PK"/>
    <property type="match status" value="1"/>
</dbReference>
<dbReference type="Gene3D" id="1.10.1070.11">
    <property type="entry name" value="Phosphatidylinositol 3-/4-kinase, catalytic domain"/>
    <property type="match status" value="1"/>
</dbReference>
<evidence type="ECO:0000256" key="11">
    <source>
        <dbReference type="ARBA" id="ARBA00023204"/>
    </source>
</evidence>
<evidence type="ECO:0000313" key="20">
    <source>
        <dbReference type="EMBL" id="KAG2231604.1"/>
    </source>
</evidence>
<feature type="domain" description="PI3K/PI4K catalytic" evidence="17">
    <location>
        <begin position="3635"/>
        <end position="3961"/>
    </location>
</feature>
<feature type="coiled-coil region" evidence="15">
    <location>
        <begin position="2687"/>
        <end position="2714"/>
    </location>
</feature>
<dbReference type="GO" id="GO:0035556">
    <property type="term" value="P:intracellular signal transduction"/>
    <property type="evidence" value="ECO:0007669"/>
    <property type="project" value="UniProtKB-ARBA"/>
</dbReference>
<keyword evidence="10" id="KW-0067">ATP-binding</keyword>
<keyword evidence="15" id="KW-0175">Coiled coil</keyword>
<dbReference type="EMBL" id="JAEPRE010000143">
    <property type="protein sequence ID" value="KAG2231604.1"/>
    <property type="molecule type" value="Genomic_DNA"/>
</dbReference>
<feature type="region of interest" description="Disordered" evidence="16">
    <location>
        <begin position="2035"/>
        <end position="2056"/>
    </location>
</feature>
<keyword evidence="11" id="KW-0234">DNA repair</keyword>
<evidence type="ECO:0000259" key="18">
    <source>
        <dbReference type="PROSITE" id="PS51189"/>
    </source>
</evidence>
<dbReference type="InterPro" id="IPR011009">
    <property type="entry name" value="Kinase-like_dom_sf"/>
</dbReference>
<dbReference type="PROSITE" id="PS51190">
    <property type="entry name" value="FATC"/>
    <property type="match status" value="1"/>
</dbReference>
<dbReference type="InterPro" id="IPR037706">
    <property type="entry name" value="DNA-PK_dom"/>
</dbReference>
<reference evidence="20" key="1">
    <citation type="submission" date="2021-01" db="EMBL/GenBank/DDBJ databases">
        <title>Metabolic potential, ecology and presence of endohyphal bacteria is reflected in genomic diversity of Mucoromycotina.</title>
        <authorList>
            <person name="Muszewska A."/>
            <person name="Okrasinska A."/>
            <person name="Steczkiewicz K."/>
            <person name="Drgas O."/>
            <person name="Orlowska M."/>
            <person name="Perlinska-Lenart U."/>
            <person name="Aleksandrzak-Piekarczyk T."/>
            <person name="Szatraj K."/>
            <person name="Zielenkiewicz U."/>
            <person name="Pilsyk S."/>
            <person name="Malc E."/>
            <person name="Mieczkowski P."/>
            <person name="Kruszewska J.S."/>
            <person name="Biernat P."/>
            <person name="Pawlowska J."/>
        </authorList>
    </citation>
    <scope>NUCLEOTIDE SEQUENCE</scope>
    <source>
        <strain evidence="20">WA0000018081</strain>
    </source>
</reference>
<keyword evidence="7" id="KW-0547">Nucleotide-binding</keyword>
<dbReference type="GO" id="GO:0005730">
    <property type="term" value="C:nucleolus"/>
    <property type="evidence" value="ECO:0007669"/>
    <property type="project" value="UniProtKB-SubCell"/>
</dbReference>
<dbReference type="InterPro" id="IPR003151">
    <property type="entry name" value="PIK-rel_kinase_FAT"/>
</dbReference>
<dbReference type="EC" id="2.7.11.1" evidence="2"/>
<dbReference type="PANTHER" id="PTHR11139">
    <property type="entry name" value="ATAXIA TELANGIECTASIA MUTATED ATM -RELATED"/>
    <property type="match status" value="1"/>
</dbReference>
<feature type="domain" description="FAT" evidence="18">
    <location>
        <begin position="2816"/>
        <end position="3447"/>
    </location>
</feature>
<keyword evidence="8" id="KW-0227">DNA damage</keyword>
<keyword evidence="9" id="KW-0418">Kinase</keyword>
<keyword evidence="12" id="KW-0539">Nucleus</keyword>
<evidence type="ECO:0000259" key="17">
    <source>
        <dbReference type="PROSITE" id="PS50290"/>
    </source>
</evidence>